<evidence type="ECO:0000256" key="3">
    <source>
        <dbReference type="SAM" id="SignalP"/>
    </source>
</evidence>
<dbReference type="Pfam" id="PF12974">
    <property type="entry name" value="Phosphonate-bd"/>
    <property type="match status" value="1"/>
</dbReference>
<dbReference type="PANTHER" id="PTHR35841">
    <property type="entry name" value="PHOSPHONATES-BINDING PERIPLASMIC PROTEIN"/>
    <property type="match status" value="1"/>
</dbReference>
<comment type="caution">
    <text evidence="4">The sequence shown here is derived from an EMBL/GenBank/DDBJ whole genome shotgun (WGS) entry which is preliminary data.</text>
</comment>
<protein>
    <submittedName>
        <fullName evidence="4">Phosphonate ABC transporter substrate-binding protein</fullName>
    </submittedName>
</protein>
<dbReference type="RefSeq" id="WP_275634132.1">
    <property type="nucleotide sequence ID" value="NZ_JARGYD010000007.1"/>
</dbReference>
<dbReference type="Proteomes" id="UP001595632">
    <property type="component" value="Unassembled WGS sequence"/>
</dbReference>
<organism evidence="4 5">
    <name type="scientific">Psychromarinibacter halotolerans</name>
    <dbReference type="NCBI Taxonomy" id="1775175"/>
    <lineage>
        <taxon>Bacteria</taxon>
        <taxon>Pseudomonadati</taxon>
        <taxon>Pseudomonadota</taxon>
        <taxon>Alphaproteobacteria</taxon>
        <taxon>Rhodobacterales</taxon>
        <taxon>Paracoccaceae</taxon>
        <taxon>Psychromarinibacter</taxon>
    </lineage>
</organism>
<name>A0ABV7GR06_9RHOB</name>
<feature type="chain" id="PRO_5047302821" evidence="3">
    <location>
        <begin position="25"/>
        <end position="305"/>
    </location>
</feature>
<evidence type="ECO:0000313" key="5">
    <source>
        <dbReference type="Proteomes" id="UP001595632"/>
    </source>
</evidence>
<keyword evidence="2 3" id="KW-0732">Signal</keyword>
<comment type="similarity">
    <text evidence="1">Belongs to the phosphate/phosphite/phosphonate binding protein family.</text>
</comment>
<dbReference type="SUPFAM" id="SSF53850">
    <property type="entry name" value="Periplasmic binding protein-like II"/>
    <property type="match status" value="1"/>
</dbReference>
<gene>
    <name evidence="4" type="primary">phnD</name>
    <name evidence="4" type="ORF">ACFOGP_05775</name>
</gene>
<feature type="signal peptide" evidence="3">
    <location>
        <begin position="1"/>
        <end position="24"/>
    </location>
</feature>
<reference evidence="5" key="1">
    <citation type="journal article" date="2019" name="Int. J. Syst. Evol. Microbiol.">
        <title>The Global Catalogue of Microorganisms (GCM) 10K type strain sequencing project: providing services to taxonomists for standard genome sequencing and annotation.</title>
        <authorList>
            <consortium name="The Broad Institute Genomics Platform"/>
            <consortium name="The Broad Institute Genome Sequencing Center for Infectious Disease"/>
            <person name="Wu L."/>
            <person name="Ma J."/>
        </authorList>
    </citation>
    <scope>NUCLEOTIDE SEQUENCE [LARGE SCALE GENOMIC DNA]</scope>
    <source>
        <strain evidence="5">KCTC 52366</strain>
    </source>
</reference>
<dbReference type="PANTHER" id="PTHR35841:SF1">
    <property type="entry name" value="PHOSPHONATES-BINDING PERIPLASMIC PROTEIN"/>
    <property type="match status" value="1"/>
</dbReference>
<keyword evidence="5" id="KW-1185">Reference proteome</keyword>
<dbReference type="Gene3D" id="3.40.190.10">
    <property type="entry name" value="Periplasmic binding protein-like II"/>
    <property type="match status" value="2"/>
</dbReference>
<dbReference type="InterPro" id="IPR017797">
    <property type="entry name" value="Phosphnate-bd"/>
</dbReference>
<dbReference type="NCBIfam" id="TIGR03431">
    <property type="entry name" value="PhnD"/>
    <property type="match status" value="1"/>
</dbReference>
<dbReference type="CDD" id="cd01071">
    <property type="entry name" value="PBP2_PhnD_like"/>
    <property type="match status" value="1"/>
</dbReference>
<evidence type="ECO:0000256" key="2">
    <source>
        <dbReference type="ARBA" id="ARBA00022729"/>
    </source>
</evidence>
<dbReference type="NCBIfam" id="TIGR01098">
    <property type="entry name" value="3A0109s03R"/>
    <property type="match status" value="1"/>
</dbReference>
<sequence length="305" mass="32193">MNTRLFSGLALALTTTAIASGAVAQDIEEFRIGILGGENAQDRMNSYACLQDYAEEALGVPIKLFAPADYNGVIQGLLGGTLDMAWLGASGYAAVYLEDPEAVTPALVKINLDGSYGYHSIGFARADSGITSLEDMQGKAFGFGDPNSTSGYLIPSIEIPEETGASMESGDYFGEVKFTGGHEQTIVAVFNGDIEGGVTWADGQGNWEDGYNSGALRKAVDAGLIDMNELVEIWKSKVIPEGPVVVRTALPEEVKATMIELVDNLQETDPDCAYGVAAGDTLGFDPITHDAYLSVIEARKAKIGG</sequence>
<evidence type="ECO:0000256" key="1">
    <source>
        <dbReference type="ARBA" id="ARBA00007162"/>
    </source>
</evidence>
<proteinExistence type="inferred from homology"/>
<accession>A0ABV7GR06</accession>
<evidence type="ECO:0000313" key="4">
    <source>
        <dbReference type="EMBL" id="MFC3142207.1"/>
    </source>
</evidence>
<dbReference type="InterPro" id="IPR005770">
    <property type="entry name" value="PhnD"/>
</dbReference>
<dbReference type="EMBL" id="JBHRTB010000010">
    <property type="protein sequence ID" value="MFC3142207.1"/>
    <property type="molecule type" value="Genomic_DNA"/>
</dbReference>